<evidence type="ECO:0000313" key="3">
    <source>
        <dbReference type="EMBL" id="MBB2155997.1"/>
    </source>
</evidence>
<dbReference type="GO" id="GO:0016020">
    <property type="term" value="C:membrane"/>
    <property type="evidence" value="ECO:0007669"/>
    <property type="project" value="UniProtKB-UniRule"/>
</dbReference>
<keyword evidence="1" id="KW-0472">Membrane</keyword>
<dbReference type="EMBL" id="JABEQG010000009">
    <property type="protein sequence ID" value="MBB2155997.1"/>
    <property type="molecule type" value="Genomic_DNA"/>
</dbReference>
<organism evidence="3 4">
    <name type="scientific">Gluconacetobacter diazotrophicus</name>
    <name type="common">Acetobacter diazotrophicus</name>
    <dbReference type="NCBI Taxonomy" id="33996"/>
    <lineage>
        <taxon>Bacteria</taxon>
        <taxon>Pseudomonadati</taxon>
        <taxon>Pseudomonadota</taxon>
        <taxon>Alphaproteobacteria</taxon>
        <taxon>Acetobacterales</taxon>
        <taxon>Acetobacteraceae</taxon>
        <taxon>Gluconacetobacter</taxon>
    </lineage>
</organism>
<dbReference type="RefSeq" id="WP_183115656.1">
    <property type="nucleotide sequence ID" value="NZ_JABEQG010000009.1"/>
</dbReference>
<dbReference type="Pfam" id="PF00691">
    <property type="entry name" value="OmpA"/>
    <property type="match status" value="1"/>
</dbReference>
<dbReference type="Proteomes" id="UP000550787">
    <property type="component" value="Unassembled WGS sequence"/>
</dbReference>
<dbReference type="Gene3D" id="3.30.1330.60">
    <property type="entry name" value="OmpA-like domain"/>
    <property type="match status" value="1"/>
</dbReference>
<name>A0A7W4FE49_GLUDI</name>
<dbReference type="PROSITE" id="PS51123">
    <property type="entry name" value="OMPA_2"/>
    <property type="match status" value="1"/>
</dbReference>
<dbReference type="PROSITE" id="PS51257">
    <property type="entry name" value="PROKAR_LIPOPROTEIN"/>
    <property type="match status" value="1"/>
</dbReference>
<proteinExistence type="predicted"/>
<feature type="domain" description="OmpA-like" evidence="2">
    <location>
        <begin position="15"/>
        <end position="124"/>
    </location>
</feature>
<evidence type="ECO:0000259" key="2">
    <source>
        <dbReference type="PROSITE" id="PS51123"/>
    </source>
</evidence>
<sequence length="124" mass="13114">MRRLSLVVGLCLLAGCASQPSRKYVVFFTRDSVKLEDPALWVVTHAAQQAARDPQSVITVEGYAAAHGDLSADALLAVDRAKKVSSQLVADGVAAGRIRQMPRAPSNEDGAVGSRRVEIEIGAS</sequence>
<protein>
    <submittedName>
        <fullName evidence="3">OmpA family protein</fullName>
    </submittedName>
</protein>
<accession>A0A7W4FE49</accession>
<gene>
    <name evidence="3" type="ORF">HLH33_06690</name>
</gene>
<dbReference type="AlphaFoldDB" id="A0A7W4FE49"/>
<evidence type="ECO:0000313" key="4">
    <source>
        <dbReference type="Proteomes" id="UP000550787"/>
    </source>
</evidence>
<reference evidence="3 4" key="1">
    <citation type="submission" date="2020-04" db="EMBL/GenBank/DDBJ databases">
        <title>Description of novel Gluconacetobacter.</title>
        <authorList>
            <person name="Sombolestani A."/>
        </authorList>
    </citation>
    <scope>NUCLEOTIDE SEQUENCE [LARGE SCALE GENOMIC DNA]</scope>
    <source>
        <strain evidence="3 4">LMG 7603</strain>
    </source>
</reference>
<dbReference type="InterPro" id="IPR036737">
    <property type="entry name" value="OmpA-like_sf"/>
</dbReference>
<dbReference type="SUPFAM" id="SSF103088">
    <property type="entry name" value="OmpA-like"/>
    <property type="match status" value="1"/>
</dbReference>
<comment type="caution">
    <text evidence="3">The sequence shown here is derived from an EMBL/GenBank/DDBJ whole genome shotgun (WGS) entry which is preliminary data.</text>
</comment>
<evidence type="ECO:0000256" key="1">
    <source>
        <dbReference type="PROSITE-ProRule" id="PRU00473"/>
    </source>
</evidence>
<dbReference type="InterPro" id="IPR006665">
    <property type="entry name" value="OmpA-like"/>
</dbReference>